<sequence>MHSFSLGSPNASIIVYVEKAPPLDKLWGDMPLNGSNTPLSSEEIKAIGEVGGNGWRKVFNVYAKLLHALPENSPLRPKGFETWQAYRDNELLQVSSNTRLCFGHHHLQLPTKNHQPFEHQIHLIAGKTHANQLGIATECVWLDHEFAKHPTMPLIVCPYFDYRQLSNNKIDVLIGLMQSLEHQQHDNFINHLE</sequence>
<keyword evidence="2" id="KW-1185">Reference proteome</keyword>
<comment type="caution">
    <text evidence="1">The sequence shown here is derived from an EMBL/GenBank/DDBJ whole genome shotgun (WGS) entry which is preliminary data.</text>
</comment>
<dbReference type="Proteomes" id="UP001149400">
    <property type="component" value="Unassembled WGS sequence"/>
</dbReference>
<name>A0ABT5R2V4_9GAMM</name>
<gene>
    <name evidence="1" type="ORF">LRP50_15855</name>
</gene>
<dbReference type="EMBL" id="JAJUBC010000018">
    <property type="protein sequence ID" value="MDD1794608.1"/>
    <property type="molecule type" value="Genomic_DNA"/>
</dbReference>
<evidence type="ECO:0000313" key="2">
    <source>
        <dbReference type="Proteomes" id="UP001149400"/>
    </source>
</evidence>
<dbReference type="Pfam" id="PF22098">
    <property type="entry name" value="DUF6942"/>
    <property type="match status" value="1"/>
</dbReference>
<protein>
    <submittedName>
        <fullName evidence="1">Uncharacterized protein</fullName>
    </submittedName>
</protein>
<accession>A0ABT5R2V4</accession>
<organism evidence="1 2">
    <name type="scientific">Enterovibrio gelatinilyticus</name>
    <dbReference type="NCBI Taxonomy" id="2899819"/>
    <lineage>
        <taxon>Bacteria</taxon>
        <taxon>Pseudomonadati</taxon>
        <taxon>Pseudomonadota</taxon>
        <taxon>Gammaproteobacteria</taxon>
        <taxon>Vibrionales</taxon>
        <taxon>Vibrionaceae</taxon>
        <taxon>Enterovibrio</taxon>
    </lineage>
</organism>
<proteinExistence type="predicted"/>
<reference evidence="1" key="1">
    <citation type="submission" date="2021-12" db="EMBL/GenBank/DDBJ databases">
        <title>Enterovibrio ZSDZ35 sp. nov. and Enterovibrio ZSDZ42 sp. nov., isolated from coastal seawater in Qingdao.</title>
        <authorList>
            <person name="Zhang P."/>
        </authorList>
    </citation>
    <scope>NUCLEOTIDE SEQUENCE</scope>
    <source>
        <strain evidence="1">ZSDZ42</strain>
    </source>
</reference>
<dbReference type="RefSeq" id="WP_274165430.1">
    <property type="nucleotide sequence ID" value="NZ_JAJUBC010000018.1"/>
</dbReference>
<evidence type="ECO:0000313" key="1">
    <source>
        <dbReference type="EMBL" id="MDD1794608.1"/>
    </source>
</evidence>
<dbReference type="InterPro" id="IPR054222">
    <property type="entry name" value="DUF6942"/>
</dbReference>